<dbReference type="InterPro" id="IPR006840">
    <property type="entry name" value="ChaC"/>
</dbReference>
<dbReference type="PANTHER" id="PTHR12192:SF2">
    <property type="entry name" value="GLUTATHIONE-SPECIFIC GAMMA-GLUTAMYLCYCLOTRANSFERASE 2"/>
    <property type="match status" value="1"/>
</dbReference>
<organism evidence="3 4">
    <name type="scientific">Kaistia soli DSM 19436</name>
    <dbReference type="NCBI Taxonomy" id="1122133"/>
    <lineage>
        <taxon>Bacteria</taxon>
        <taxon>Pseudomonadati</taxon>
        <taxon>Pseudomonadota</taxon>
        <taxon>Alphaproteobacteria</taxon>
        <taxon>Hyphomicrobiales</taxon>
        <taxon>Kaistiaceae</taxon>
        <taxon>Kaistia</taxon>
    </lineage>
</organism>
<dbReference type="GO" id="GO:0061928">
    <property type="term" value="F:glutathione specific gamma-glutamylcyclotransferase activity"/>
    <property type="evidence" value="ECO:0007669"/>
    <property type="project" value="UniProtKB-EC"/>
</dbReference>
<evidence type="ECO:0000313" key="3">
    <source>
        <dbReference type="EMBL" id="SHF51891.1"/>
    </source>
</evidence>
<keyword evidence="4" id="KW-1185">Reference proteome</keyword>
<dbReference type="Gene3D" id="3.10.490.10">
    <property type="entry name" value="Gamma-glutamyl cyclotransferase-like"/>
    <property type="match status" value="1"/>
</dbReference>
<dbReference type="AlphaFoldDB" id="A0A1M5CB06"/>
<dbReference type="EMBL" id="FQUP01000002">
    <property type="protein sequence ID" value="SHF51891.1"/>
    <property type="molecule type" value="Genomic_DNA"/>
</dbReference>
<dbReference type="EC" id="4.3.2.7" evidence="1"/>
<reference evidence="3 4" key="1">
    <citation type="submission" date="2016-11" db="EMBL/GenBank/DDBJ databases">
        <authorList>
            <person name="Jaros S."/>
            <person name="Januszkiewicz K."/>
            <person name="Wedrychowicz H."/>
        </authorList>
    </citation>
    <scope>NUCLEOTIDE SEQUENCE [LARGE SCALE GENOMIC DNA]</scope>
    <source>
        <strain evidence="3 4">DSM 19436</strain>
    </source>
</reference>
<gene>
    <name evidence="3" type="ORF">SAMN02745157_2283</name>
</gene>
<evidence type="ECO:0000256" key="2">
    <source>
        <dbReference type="ARBA" id="ARBA00023239"/>
    </source>
</evidence>
<dbReference type="GO" id="GO:0006751">
    <property type="term" value="P:glutathione catabolic process"/>
    <property type="evidence" value="ECO:0007669"/>
    <property type="project" value="InterPro"/>
</dbReference>
<proteinExistence type="predicted"/>
<dbReference type="CDD" id="cd06661">
    <property type="entry name" value="GGCT_like"/>
    <property type="match status" value="1"/>
</dbReference>
<dbReference type="InterPro" id="IPR036568">
    <property type="entry name" value="GGCT-like_sf"/>
</dbReference>
<dbReference type="GO" id="GO:0005737">
    <property type="term" value="C:cytoplasm"/>
    <property type="evidence" value="ECO:0007669"/>
    <property type="project" value="TreeGrafter"/>
</dbReference>
<dbReference type="STRING" id="1122133.SAMN02745157_2283"/>
<protein>
    <recommendedName>
        <fullName evidence="1">glutathione-specific gamma-glutamylcyclotransferase</fullName>
        <ecNumber evidence="1">4.3.2.7</ecNumber>
    </recommendedName>
</protein>
<dbReference type="PANTHER" id="PTHR12192">
    <property type="entry name" value="CATION TRANSPORT PROTEIN CHAC-RELATED"/>
    <property type="match status" value="1"/>
</dbReference>
<dbReference type="InterPro" id="IPR013024">
    <property type="entry name" value="GGCT-like"/>
</dbReference>
<dbReference type="Pfam" id="PF04752">
    <property type="entry name" value="ChaC"/>
    <property type="match status" value="1"/>
</dbReference>
<accession>A0A1M5CB06</accession>
<evidence type="ECO:0000313" key="4">
    <source>
        <dbReference type="Proteomes" id="UP000184485"/>
    </source>
</evidence>
<dbReference type="SUPFAM" id="SSF110857">
    <property type="entry name" value="Gamma-glutamyl cyclotransferase-like"/>
    <property type="match status" value="1"/>
</dbReference>
<name>A0A1M5CB06_9HYPH</name>
<keyword evidence="2" id="KW-0456">Lyase</keyword>
<sequence length="178" mass="19553">MADLWVFGYGSLMWRPGFAFAESVPARLHGEHRALCVFSFVHRGTESKPGLVLGLDKGGSCRGVAFRIPEVDRDEVLAYLRARELVTNVYHEVTRPVRLAGGVTVTALTYVVDRSHRQYAGKLRREEVLELVRDSAGVSGQNRDYVLATAEHLASVGIDDRLMVWLAGALGGESGRSV</sequence>
<dbReference type="RefSeq" id="WP_073052995.1">
    <property type="nucleotide sequence ID" value="NZ_FQUP01000002.1"/>
</dbReference>
<evidence type="ECO:0000256" key="1">
    <source>
        <dbReference type="ARBA" id="ARBA00012344"/>
    </source>
</evidence>
<dbReference type="OrthoDB" id="9795692at2"/>
<dbReference type="Proteomes" id="UP000184485">
    <property type="component" value="Unassembled WGS sequence"/>
</dbReference>